<dbReference type="InterPro" id="IPR050090">
    <property type="entry name" value="Tyrosine_recombinase_XerCD"/>
</dbReference>
<organism evidence="3 4">
    <name type="scientific">Clostridium chromiireducens</name>
    <dbReference type="NCBI Taxonomy" id="225345"/>
    <lineage>
        <taxon>Bacteria</taxon>
        <taxon>Bacillati</taxon>
        <taxon>Bacillota</taxon>
        <taxon>Clostridia</taxon>
        <taxon>Eubacteriales</taxon>
        <taxon>Clostridiaceae</taxon>
        <taxon>Clostridium</taxon>
    </lineage>
</organism>
<evidence type="ECO:0000256" key="1">
    <source>
        <dbReference type="ARBA" id="ARBA00023172"/>
    </source>
</evidence>
<dbReference type="PANTHER" id="PTHR30349">
    <property type="entry name" value="PHAGE INTEGRASE-RELATED"/>
    <property type="match status" value="1"/>
</dbReference>
<dbReference type="AlphaFoldDB" id="A0A964W5I5"/>
<proteinExistence type="predicted"/>
<dbReference type="EMBL" id="WSRQ01000127">
    <property type="protein sequence ID" value="MVX67357.1"/>
    <property type="molecule type" value="Genomic_DNA"/>
</dbReference>
<dbReference type="Proteomes" id="UP000656077">
    <property type="component" value="Unassembled WGS sequence"/>
</dbReference>
<dbReference type="InterPro" id="IPR002104">
    <property type="entry name" value="Integrase_catalytic"/>
</dbReference>
<dbReference type="GO" id="GO:0015074">
    <property type="term" value="P:DNA integration"/>
    <property type="evidence" value="ECO:0007669"/>
    <property type="project" value="InterPro"/>
</dbReference>
<dbReference type="InterPro" id="IPR011010">
    <property type="entry name" value="DNA_brk_join_enz"/>
</dbReference>
<dbReference type="GO" id="GO:0006310">
    <property type="term" value="P:DNA recombination"/>
    <property type="evidence" value="ECO:0007669"/>
    <property type="project" value="UniProtKB-KW"/>
</dbReference>
<reference evidence="3" key="1">
    <citation type="submission" date="2019-12" db="EMBL/GenBank/DDBJ databases">
        <title>Microbes associate with the intestines of laboratory mice.</title>
        <authorList>
            <person name="Navarre W."/>
            <person name="Wong E."/>
        </authorList>
    </citation>
    <scope>NUCLEOTIDE SEQUENCE</scope>
    <source>
        <strain evidence="3">NM79_F5</strain>
    </source>
</reference>
<dbReference type="GO" id="GO:0003677">
    <property type="term" value="F:DNA binding"/>
    <property type="evidence" value="ECO:0007669"/>
    <property type="project" value="InterPro"/>
</dbReference>
<sequence>MLRDTLLKDYQTFIRTREALGYSSDQSTYYLRPFLEFCKDNYPEKSSITKEMVDAWLQQRPFNTNATQAHAISDLRGFSRFQNAMGKVAYIPDEQYSLKVEKYQPYIFTDCELQTLFHSIDSIPSHFESPNKEFIVPVLFRMMFCCGMRPSEPLHLRVEDVNLDNGKIFIRQSKRKKDRRIIMSEDLLQLFRRYDSMIGSREWFFQKSGGEALPTYWMTNQFRIC</sequence>
<gene>
    <name evidence="3" type="ORF">GKZ28_27425</name>
</gene>
<feature type="domain" description="Tyr recombinase" evidence="2">
    <location>
        <begin position="103"/>
        <end position="225"/>
    </location>
</feature>
<dbReference type="InterPro" id="IPR013762">
    <property type="entry name" value="Integrase-like_cat_sf"/>
</dbReference>
<dbReference type="Gene3D" id="1.10.443.10">
    <property type="entry name" value="Intergrase catalytic core"/>
    <property type="match status" value="1"/>
</dbReference>
<protein>
    <submittedName>
        <fullName evidence="3">Tyrosine-type recombinase/integrase</fullName>
    </submittedName>
</protein>
<accession>A0A964W5I5</accession>
<dbReference type="RefSeq" id="WP_160361760.1">
    <property type="nucleotide sequence ID" value="NZ_WSRQ01000127.1"/>
</dbReference>
<dbReference type="PROSITE" id="PS51898">
    <property type="entry name" value="TYR_RECOMBINASE"/>
    <property type="match status" value="1"/>
</dbReference>
<dbReference type="SUPFAM" id="SSF56349">
    <property type="entry name" value="DNA breaking-rejoining enzymes"/>
    <property type="match status" value="1"/>
</dbReference>
<name>A0A964W5I5_9CLOT</name>
<evidence type="ECO:0000259" key="2">
    <source>
        <dbReference type="PROSITE" id="PS51898"/>
    </source>
</evidence>
<comment type="caution">
    <text evidence="3">The sequence shown here is derived from an EMBL/GenBank/DDBJ whole genome shotgun (WGS) entry which is preliminary data.</text>
</comment>
<keyword evidence="1" id="KW-0233">DNA recombination</keyword>
<dbReference type="Pfam" id="PF00589">
    <property type="entry name" value="Phage_integrase"/>
    <property type="match status" value="1"/>
</dbReference>
<evidence type="ECO:0000313" key="3">
    <source>
        <dbReference type="EMBL" id="MVX67357.1"/>
    </source>
</evidence>
<evidence type="ECO:0000313" key="4">
    <source>
        <dbReference type="Proteomes" id="UP000656077"/>
    </source>
</evidence>